<dbReference type="RefSeq" id="XP_032115892.1">
    <property type="nucleotide sequence ID" value="XM_032260001.1"/>
</dbReference>
<name>A0A6J3GEP6_SAPAP</name>
<proteinExistence type="predicted"/>
<dbReference type="GeneID" id="116537719"/>
<dbReference type="AlphaFoldDB" id="A0A6J3GEP6"/>
<reference evidence="2" key="1">
    <citation type="submission" date="2025-08" db="UniProtKB">
        <authorList>
            <consortium name="RefSeq"/>
        </authorList>
    </citation>
    <scope>IDENTIFICATION</scope>
    <source>
        <tissue evidence="2">Blood</tissue>
    </source>
</reference>
<dbReference type="Proteomes" id="UP000504640">
    <property type="component" value="Unplaced"/>
</dbReference>
<organism evidence="1 2">
    <name type="scientific">Sapajus apella</name>
    <name type="common">Brown-capped capuchin</name>
    <name type="synonym">Cebus apella</name>
    <dbReference type="NCBI Taxonomy" id="9515"/>
    <lineage>
        <taxon>Eukaryota</taxon>
        <taxon>Metazoa</taxon>
        <taxon>Chordata</taxon>
        <taxon>Craniata</taxon>
        <taxon>Vertebrata</taxon>
        <taxon>Euteleostomi</taxon>
        <taxon>Mammalia</taxon>
        <taxon>Eutheria</taxon>
        <taxon>Euarchontoglires</taxon>
        <taxon>Primates</taxon>
        <taxon>Haplorrhini</taxon>
        <taxon>Platyrrhini</taxon>
        <taxon>Cebidae</taxon>
        <taxon>Cebinae</taxon>
        <taxon>Sapajus</taxon>
    </lineage>
</organism>
<evidence type="ECO:0000313" key="2">
    <source>
        <dbReference type="RefSeq" id="XP_032115892.1"/>
    </source>
</evidence>
<gene>
    <name evidence="2" type="primary">LOC116537719</name>
</gene>
<sequence>MTLTSTDGETGGKFLLGPLNLGECSSSRCPALGVLKLRPFLAPWSPAVSCELFCPAEPLALTCIDDGLPPSRGRLVLSPLTPGQWPSARCSGPGELKLRPFLAPWSPALSYDGEPRERFTLGQVSLDQCPLVSVSSPWCTEAQALPGTLSPALSFVSSSAQVGPLALTGIASSSVQVGPLALTSIDGEPRGRLALGPMSLGVCLSAMCPAPGALKLRSFLAPWCPALSCVSSPAKVGPMALTGIGEWHEWVPWKTASLKTCRSDHGSGSKEFLQPHAGQLPDETLCMVSSSAQKGPLALTCIDGEPGGRHVLGLQAPGMCLSASFSAPSVLKLGPFPVPWSPALSCDGETRGRLALGLLFLGQCPSARCPSLCCAEAQALPGTLVSCTKLCELFCTGGTCGLKWHTGGEPGGRLVLGLQAQGQCPSAWCSSLGVLKLGPSLEPWSPALSCVSSSTRAGPLVLTCTGEWILLMSRAMSQAIWGHQGSAYGIRGFPEGASPHFHERGMRFPEEQLLL</sequence>
<evidence type="ECO:0000313" key="1">
    <source>
        <dbReference type="Proteomes" id="UP000504640"/>
    </source>
</evidence>
<protein>
    <submittedName>
        <fullName evidence="2">Uncharacterized protein LOC116537719</fullName>
    </submittedName>
</protein>
<keyword evidence="1" id="KW-1185">Reference proteome</keyword>
<accession>A0A6J3GEP6</accession>